<evidence type="ECO:0000259" key="3">
    <source>
        <dbReference type="Pfam" id="PF16978"/>
    </source>
</evidence>
<dbReference type="Gene3D" id="2.30.29.30">
    <property type="entry name" value="Pleckstrin-homology domain (PH domain)/Phosphotyrosine-binding domain (PTB)"/>
    <property type="match status" value="1"/>
</dbReference>
<feature type="compositionally biased region" description="Gly residues" evidence="2">
    <location>
        <begin position="89"/>
        <end position="101"/>
    </location>
</feature>
<evidence type="ECO:0000313" key="5">
    <source>
        <dbReference type="EMBL" id="CAK7235602.1"/>
    </source>
</evidence>
<comment type="caution">
    <text evidence="5">The sequence shown here is derived from an EMBL/GenBank/DDBJ whole genome shotgun (WGS) entry which is preliminary data.</text>
</comment>
<feature type="compositionally biased region" description="Polar residues" evidence="2">
    <location>
        <begin position="362"/>
        <end position="377"/>
    </location>
</feature>
<dbReference type="Pfam" id="PF16979">
    <property type="entry name" value="SIN1_PH"/>
    <property type="match status" value="1"/>
</dbReference>
<evidence type="ECO:0000256" key="1">
    <source>
        <dbReference type="ARBA" id="ARBA00009407"/>
    </source>
</evidence>
<protein>
    <submittedName>
        <fullName evidence="5">Component of a membrane-bound complex containing the Tor2p kinase</fullName>
    </submittedName>
</protein>
<feature type="compositionally biased region" description="Gly residues" evidence="2">
    <location>
        <begin position="110"/>
        <end position="120"/>
    </location>
</feature>
<feature type="compositionally biased region" description="Gly residues" evidence="2">
    <location>
        <begin position="312"/>
        <end position="324"/>
    </location>
</feature>
<name>A0ABP0CTX6_9PEZI</name>
<dbReference type="PANTHER" id="PTHR13335">
    <property type="entry name" value="TARGET OF RAPAMYCIN COMPLEX 2 SUBUNIT MAPKAP1"/>
    <property type="match status" value="1"/>
</dbReference>
<feature type="region of interest" description="Disordered" evidence="2">
    <location>
        <begin position="82"/>
        <end position="436"/>
    </location>
</feature>
<accession>A0ABP0CTX6</accession>
<feature type="compositionally biased region" description="Low complexity" evidence="2">
    <location>
        <begin position="191"/>
        <end position="221"/>
    </location>
</feature>
<dbReference type="InterPro" id="IPR031567">
    <property type="entry name" value="CRIM_dom"/>
</dbReference>
<feature type="compositionally biased region" description="Polar residues" evidence="2">
    <location>
        <begin position="592"/>
        <end position="605"/>
    </location>
</feature>
<evidence type="ECO:0000313" key="6">
    <source>
        <dbReference type="Proteomes" id="UP001642405"/>
    </source>
</evidence>
<dbReference type="EMBL" id="CAWUHB010000101">
    <property type="protein sequence ID" value="CAK7235602.1"/>
    <property type="molecule type" value="Genomic_DNA"/>
</dbReference>
<dbReference type="InterPro" id="IPR031313">
    <property type="entry name" value="Sin1_PH_dom"/>
</dbReference>
<feature type="compositionally biased region" description="Basic and acidic residues" evidence="2">
    <location>
        <begin position="237"/>
        <end position="246"/>
    </location>
</feature>
<keyword evidence="6" id="KW-1185">Reference proteome</keyword>
<dbReference type="Pfam" id="PF16978">
    <property type="entry name" value="CRIM"/>
    <property type="match status" value="1"/>
</dbReference>
<comment type="similarity">
    <text evidence="1">Belongs to the SIN1 family.</text>
</comment>
<organism evidence="5 6">
    <name type="scientific">Sporothrix curviconia</name>
    <dbReference type="NCBI Taxonomy" id="1260050"/>
    <lineage>
        <taxon>Eukaryota</taxon>
        <taxon>Fungi</taxon>
        <taxon>Dikarya</taxon>
        <taxon>Ascomycota</taxon>
        <taxon>Pezizomycotina</taxon>
        <taxon>Sordariomycetes</taxon>
        <taxon>Sordariomycetidae</taxon>
        <taxon>Ophiostomatales</taxon>
        <taxon>Ophiostomataceae</taxon>
        <taxon>Sporothrix</taxon>
    </lineage>
</organism>
<feature type="compositionally biased region" description="Low complexity" evidence="2">
    <location>
        <begin position="645"/>
        <end position="668"/>
    </location>
</feature>
<evidence type="ECO:0000259" key="4">
    <source>
        <dbReference type="Pfam" id="PF16979"/>
    </source>
</evidence>
<feature type="region of interest" description="Disordered" evidence="2">
    <location>
        <begin position="592"/>
        <end position="668"/>
    </location>
</feature>
<feature type="compositionally biased region" description="Acidic residues" evidence="2">
    <location>
        <begin position="340"/>
        <end position="356"/>
    </location>
</feature>
<dbReference type="InterPro" id="IPR008828">
    <property type="entry name" value="Sin1/Avo1"/>
</dbReference>
<feature type="compositionally biased region" description="Gly residues" evidence="2">
    <location>
        <begin position="813"/>
        <end position="823"/>
    </location>
</feature>
<dbReference type="GO" id="GO:0016301">
    <property type="term" value="F:kinase activity"/>
    <property type="evidence" value="ECO:0007669"/>
    <property type="project" value="UniProtKB-KW"/>
</dbReference>
<keyword evidence="5" id="KW-0808">Transferase</keyword>
<evidence type="ECO:0000256" key="2">
    <source>
        <dbReference type="SAM" id="MobiDB-lite"/>
    </source>
</evidence>
<feature type="compositionally biased region" description="Low complexity" evidence="2">
    <location>
        <begin position="279"/>
        <end position="296"/>
    </location>
</feature>
<dbReference type="InterPro" id="IPR011993">
    <property type="entry name" value="PH-like_dom_sf"/>
</dbReference>
<feature type="compositionally biased region" description="Basic and acidic residues" evidence="2">
    <location>
        <begin position="265"/>
        <end position="278"/>
    </location>
</feature>
<dbReference type="Proteomes" id="UP001642405">
    <property type="component" value="Unassembled WGS sequence"/>
</dbReference>
<gene>
    <name evidence="5" type="primary">AVO1</name>
    <name evidence="5" type="ORF">SCUCBS95973_009322</name>
</gene>
<reference evidence="5 6" key="1">
    <citation type="submission" date="2024-01" db="EMBL/GenBank/DDBJ databases">
        <authorList>
            <person name="Allen C."/>
            <person name="Tagirdzhanova G."/>
        </authorList>
    </citation>
    <scope>NUCLEOTIDE SEQUENCE [LARGE SCALE GENOMIC DNA]</scope>
</reference>
<sequence length="999" mass="106155">MSVLQVGDLVSYQLRTAYLNEVADGVGERLITLNESIVNSAPFRAAGWRASPGLIKRTHSPPIPTAVASEYFRAPRSLGFTLEDEGDESGGVLGGGGGSSGIAGARKNGGKWGGAGGGGAPPAAAKRRRRREQLEEEEDSSDLSDESDDEGSTDQRAAQQIKFAKMPIRTRSGSSPLQSSNLRNPPLGPLSTATAAATAAVSAAAAAASAASAASAGTASSNRPGPPRRGSQSALEVVKEHARRDTVTSSEMSSENEFDASGFHQQREHEREREREQASSRSSAQARAASSRLQSSNGGGSSTHANKARSGSLGGSSAGMGGGTDDSNPPLRMIKRQESDLLEEEREDDDSDDSEGSDLSSTFAGSIDSASILQSMGDNPLNRPAPATDGPIVGTPPREFTRTSTVRRSQHPAPHLPIGDLPPPRPMSTIRPVSMAPPRSLLTAALKKKTSSMPFDRFASLSGQGEQNPIMVRIYVPFSSQPSKPFEVAIRPSVHQDQRPDRAVTVADLIALSLWRYIKEKREPPLPTNRLNVNWWTLRMVEEGGEVDDDFPPLERSRALASFTTANNNKNMRFRSNSKVYDDFGLVEASSSEFADNQTTTPQFTDESSSDADDRDRDAGGEGAALDDDGDLTPRNMTPAPGAVSSTLQRPPSQLLQQQQQQQQQLLSSSLSSSSHLLSAINLRDKQFVPLDQPRRNPILTTIYRQDVNHADAPVPAAAPNLSRGRNKLLRVHIHSIDAAPGQMVTVDVKTDTYLEEVLDLVCKRRRLDKASHVLKLPGSGAVVLTDRAVSSIGNVTDLDLYRKRFAGEATGATGGYSPGSGGSPKTSMDGLGSSSVAGTSAAAAVASRRFRKAAGTTPGSHPLAREALRAGGTGGAGGTAVDQVSDANYKKYTVWRRQGLKIMGSSERVLTIDGEYVHIMHAANTLAGGGGAGAGKITTVHFSNVVGCKVSLRHPTHFKLIVYKATESKRYDFEAKTADEAAEIVGELKKAMSPYRDA</sequence>
<feature type="domain" description="CRIM" evidence="3">
    <location>
        <begin position="439"/>
        <end position="598"/>
    </location>
</feature>
<feature type="compositionally biased region" description="Polar residues" evidence="2">
    <location>
        <begin position="171"/>
        <end position="183"/>
    </location>
</feature>
<feature type="domain" description="SIN1-type PH" evidence="4">
    <location>
        <begin position="889"/>
        <end position="994"/>
    </location>
</feature>
<keyword evidence="5" id="KW-0418">Kinase</keyword>
<feature type="compositionally biased region" description="Acidic residues" evidence="2">
    <location>
        <begin position="134"/>
        <end position="152"/>
    </location>
</feature>
<proteinExistence type="inferred from homology"/>
<feature type="region of interest" description="Disordered" evidence="2">
    <location>
        <begin position="853"/>
        <end position="881"/>
    </location>
</feature>
<dbReference type="PANTHER" id="PTHR13335:SF1">
    <property type="entry name" value="TARGET OF RAPAMYCIN COMPLEX 2 SUBUNIT MAPKAP1"/>
    <property type="match status" value="1"/>
</dbReference>
<feature type="region of interest" description="Disordered" evidence="2">
    <location>
        <begin position="812"/>
        <end position="835"/>
    </location>
</feature>